<protein>
    <submittedName>
        <fullName evidence="2">Uncharacterized protein</fullName>
    </submittedName>
</protein>
<name>A0A0K2UPR5_LEPSM</name>
<feature type="region of interest" description="Disordered" evidence="1">
    <location>
        <begin position="71"/>
        <end position="107"/>
    </location>
</feature>
<sequence length="107" mass="12344">VIEIYSYFDIHILSINYWLQNKTNLSSLACVQLQKLTLEWDRRISIRALRAVGRLQDQRLQVPIGEEEGLCQKSQTVPRGVKENNPGQSSHVHEDSTNRLSKKLSKK</sequence>
<evidence type="ECO:0000256" key="1">
    <source>
        <dbReference type="SAM" id="MobiDB-lite"/>
    </source>
</evidence>
<feature type="non-terminal residue" evidence="2">
    <location>
        <position position="1"/>
    </location>
</feature>
<proteinExistence type="predicted"/>
<reference evidence="2" key="1">
    <citation type="submission" date="2014-05" db="EMBL/GenBank/DDBJ databases">
        <authorList>
            <person name="Chronopoulou M."/>
        </authorList>
    </citation>
    <scope>NUCLEOTIDE SEQUENCE</scope>
    <source>
        <tissue evidence="2">Whole organism</tissue>
    </source>
</reference>
<organism evidence="2">
    <name type="scientific">Lepeophtheirus salmonis</name>
    <name type="common">Salmon louse</name>
    <name type="synonym">Caligus salmonis</name>
    <dbReference type="NCBI Taxonomy" id="72036"/>
    <lineage>
        <taxon>Eukaryota</taxon>
        <taxon>Metazoa</taxon>
        <taxon>Ecdysozoa</taxon>
        <taxon>Arthropoda</taxon>
        <taxon>Crustacea</taxon>
        <taxon>Multicrustacea</taxon>
        <taxon>Hexanauplia</taxon>
        <taxon>Copepoda</taxon>
        <taxon>Siphonostomatoida</taxon>
        <taxon>Caligidae</taxon>
        <taxon>Lepeophtheirus</taxon>
    </lineage>
</organism>
<dbReference type="AlphaFoldDB" id="A0A0K2UPR5"/>
<accession>A0A0K2UPR5</accession>
<dbReference type="EMBL" id="HACA01022892">
    <property type="protein sequence ID" value="CDW40253.1"/>
    <property type="molecule type" value="Transcribed_RNA"/>
</dbReference>
<evidence type="ECO:0000313" key="2">
    <source>
        <dbReference type="EMBL" id="CDW40253.1"/>
    </source>
</evidence>